<dbReference type="Proteomes" id="UP001165121">
    <property type="component" value="Unassembled WGS sequence"/>
</dbReference>
<comment type="caution">
    <text evidence="2">The sequence shown here is derived from an EMBL/GenBank/DDBJ whole genome shotgun (WGS) entry which is preliminary data.</text>
</comment>
<keyword evidence="3" id="KW-1185">Reference proteome</keyword>
<evidence type="ECO:0000313" key="2">
    <source>
        <dbReference type="EMBL" id="GMF63885.1"/>
    </source>
</evidence>
<evidence type="ECO:0000256" key="1">
    <source>
        <dbReference type="SAM" id="MobiDB-lite"/>
    </source>
</evidence>
<dbReference type="Gene3D" id="1.25.40.20">
    <property type="entry name" value="Ankyrin repeat-containing domain"/>
    <property type="match status" value="3"/>
</dbReference>
<name>A0A9W6YCI0_9STRA</name>
<dbReference type="InterPro" id="IPR052050">
    <property type="entry name" value="SecEffector_AnkRepeat"/>
</dbReference>
<dbReference type="PANTHER" id="PTHR46586:SF3">
    <property type="entry name" value="ANKYRIN REPEAT-CONTAINING PROTEIN"/>
    <property type="match status" value="1"/>
</dbReference>
<dbReference type="SUPFAM" id="SSF48403">
    <property type="entry name" value="Ankyrin repeat"/>
    <property type="match status" value="1"/>
</dbReference>
<reference evidence="2" key="1">
    <citation type="submission" date="2023-04" db="EMBL/GenBank/DDBJ databases">
        <title>Phytophthora fragariaefolia NBRC 109709.</title>
        <authorList>
            <person name="Ichikawa N."/>
            <person name="Sato H."/>
            <person name="Tonouchi N."/>
        </authorList>
    </citation>
    <scope>NUCLEOTIDE SEQUENCE</scope>
    <source>
        <strain evidence="2">NBRC 109709</strain>
    </source>
</reference>
<dbReference type="InterPro" id="IPR002110">
    <property type="entry name" value="Ankyrin_rpt"/>
</dbReference>
<feature type="compositionally biased region" description="Low complexity" evidence="1">
    <location>
        <begin position="24"/>
        <end position="35"/>
    </location>
</feature>
<sequence length="909" mass="99359">MSVGSVAAAPKSDEKLAFDDPRSRCSSSDSGGKCSTVRPREPRRPLAGFGCGRHVPVRAHKLGGVEIRGSPWPERQSIQRRSVWLARAGTVPRGKRPGLPLPAPVRLRMGAHDSLGRSDDASTAGASDLCGAGSVAGARGAGGVVTEGRVGAAEAETGWRTGEVSRTKIIRAGGAGDLAVVPAPMRRAPPKVPAADPAQAPMPGAIPAPTLAMIQEAGSKAASEAEAVQVKERLVATLPHVGPLISNFLGPSSCLSLCEACTFGSIELLYWVWDSSCTSIDDSSSTWTLCNYLRSDPLYSHWLFREGLKVAAERGDVRMVRWFFDQFSGLEVPSEVVTKAAGHGHLPVLEFLLEHDKGRGCKHKQVEVEVEEDAWVDSVPVMPAKWSGPGDVVRWGGHASREAVRGKHFDIFRWLDEHTPHTNSEEEQNDVIRVAANEGSAEFAATLSKSAATIPTLAREGNLDLMQQVAKLHDKKRLTKDWIDKWDWAMATACKRGDLRMVKWMAEHRSGRAVLDRTKQKMIFNMSEVIEKAASGGHIDVLECLFDNGWIDENADALVSAAGGGHRLNVNGHLEILKFFHQLSASESQGRATDDTGIKRRRTQQPIEWWCRSDETLKDAAGKGQLEVAKWLHVHHFHEDSDVDLDEPARNGHLEVLQWLNSNITVKCSTRAMNNAALKGHLEVCKWLHANRSEGCTDDAIKYAVGNGHLRVAKWLQWLNSNITVKCSTRAMNNAALKGHLEVCKWLHANRSEGCTDDAIKYAVGNGHLRVAKWLQWLNSNITVKCSTRAMNNAALKGHLEVCKWLHANRSEGCTDDAIKYAVGNGHLRVAKWLQWLNSNITVKCSTRAMNNAALKGHLEVCKWLHANRSEGCTDDAIKYAVGNGHLRVAKPFGGVQMAAREQIGGMHG</sequence>
<dbReference type="AlphaFoldDB" id="A0A9W6YCI0"/>
<feature type="region of interest" description="Disordered" evidence="1">
    <location>
        <begin position="1"/>
        <end position="52"/>
    </location>
</feature>
<accession>A0A9W6YCI0</accession>
<evidence type="ECO:0000313" key="3">
    <source>
        <dbReference type="Proteomes" id="UP001165121"/>
    </source>
</evidence>
<dbReference type="PANTHER" id="PTHR46586">
    <property type="entry name" value="ANKYRIN REPEAT-CONTAINING PROTEIN"/>
    <property type="match status" value="1"/>
</dbReference>
<protein>
    <submittedName>
        <fullName evidence="2">Unnamed protein product</fullName>
    </submittedName>
</protein>
<dbReference type="OrthoDB" id="98206at2759"/>
<gene>
    <name evidence="2" type="ORF">Pfra01_002787200</name>
</gene>
<dbReference type="SUPFAM" id="SSF140860">
    <property type="entry name" value="Pseudo ankyrin repeat-like"/>
    <property type="match status" value="2"/>
</dbReference>
<feature type="compositionally biased region" description="Basic and acidic residues" evidence="1">
    <location>
        <begin position="11"/>
        <end position="23"/>
    </location>
</feature>
<organism evidence="2 3">
    <name type="scientific">Phytophthora fragariaefolia</name>
    <dbReference type="NCBI Taxonomy" id="1490495"/>
    <lineage>
        <taxon>Eukaryota</taxon>
        <taxon>Sar</taxon>
        <taxon>Stramenopiles</taxon>
        <taxon>Oomycota</taxon>
        <taxon>Peronosporomycetes</taxon>
        <taxon>Peronosporales</taxon>
        <taxon>Peronosporaceae</taxon>
        <taxon>Phytophthora</taxon>
    </lineage>
</organism>
<proteinExistence type="predicted"/>
<dbReference type="EMBL" id="BSXT01007529">
    <property type="protein sequence ID" value="GMF63885.1"/>
    <property type="molecule type" value="Genomic_DNA"/>
</dbReference>
<dbReference type="InterPro" id="IPR036770">
    <property type="entry name" value="Ankyrin_rpt-contain_sf"/>
</dbReference>
<dbReference type="Pfam" id="PF13637">
    <property type="entry name" value="Ank_4"/>
    <property type="match status" value="4"/>
</dbReference>